<dbReference type="EMBL" id="VSRR010029157">
    <property type="protein sequence ID" value="MPC69284.1"/>
    <property type="molecule type" value="Genomic_DNA"/>
</dbReference>
<keyword evidence="2" id="KW-1185">Reference proteome</keyword>
<name>A0A5B7HL17_PORTR</name>
<protein>
    <submittedName>
        <fullName evidence="1">Uncharacterized protein</fullName>
    </submittedName>
</protein>
<comment type="caution">
    <text evidence="1">The sequence shown here is derived from an EMBL/GenBank/DDBJ whole genome shotgun (WGS) entry which is preliminary data.</text>
</comment>
<dbReference type="AlphaFoldDB" id="A0A5B7HL17"/>
<proteinExistence type="predicted"/>
<accession>A0A5B7HL17</accession>
<evidence type="ECO:0000313" key="2">
    <source>
        <dbReference type="Proteomes" id="UP000324222"/>
    </source>
</evidence>
<organism evidence="1 2">
    <name type="scientific">Portunus trituberculatus</name>
    <name type="common">Swimming crab</name>
    <name type="synonym">Neptunus trituberculatus</name>
    <dbReference type="NCBI Taxonomy" id="210409"/>
    <lineage>
        <taxon>Eukaryota</taxon>
        <taxon>Metazoa</taxon>
        <taxon>Ecdysozoa</taxon>
        <taxon>Arthropoda</taxon>
        <taxon>Crustacea</taxon>
        <taxon>Multicrustacea</taxon>
        <taxon>Malacostraca</taxon>
        <taxon>Eumalacostraca</taxon>
        <taxon>Eucarida</taxon>
        <taxon>Decapoda</taxon>
        <taxon>Pleocyemata</taxon>
        <taxon>Brachyura</taxon>
        <taxon>Eubrachyura</taxon>
        <taxon>Portunoidea</taxon>
        <taxon>Portunidae</taxon>
        <taxon>Portuninae</taxon>
        <taxon>Portunus</taxon>
    </lineage>
</organism>
<sequence length="69" mass="7426">MSGREFIRIRARLLSVGMPSVCKPPQGEAETRAKLEDANARLNLGRCCWANNLSGTPGVATKFATYGAD</sequence>
<gene>
    <name evidence="1" type="ORF">E2C01_063502</name>
</gene>
<evidence type="ECO:0000313" key="1">
    <source>
        <dbReference type="EMBL" id="MPC69284.1"/>
    </source>
</evidence>
<reference evidence="1 2" key="1">
    <citation type="submission" date="2019-05" db="EMBL/GenBank/DDBJ databases">
        <title>Another draft genome of Portunus trituberculatus and its Hox gene families provides insights of decapod evolution.</title>
        <authorList>
            <person name="Jeong J.-H."/>
            <person name="Song I."/>
            <person name="Kim S."/>
            <person name="Choi T."/>
            <person name="Kim D."/>
            <person name="Ryu S."/>
            <person name="Kim W."/>
        </authorList>
    </citation>
    <scope>NUCLEOTIDE SEQUENCE [LARGE SCALE GENOMIC DNA]</scope>
    <source>
        <tissue evidence="1">Muscle</tissue>
    </source>
</reference>
<dbReference type="Proteomes" id="UP000324222">
    <property type="component" value="Unassembled WGS sequence"/>
</dbReference>